<organism evidence="2">
    <name type="scientific">plant metagenome</name>
    <dbReference type="NCBI Taxonomy" id="1297885"/>
    <lineage>
        <taxon>unclassified sequences</taxon>
        <taxon>metagenomes</taxon>
        <taxon>organismal metagenomes</taxon>
    </lineage>
</organism>
<proteinExistence type="predicted"/>
<dbReference type="EMBL" id="CAADIF010000007">
    <property type="protein sequence ID" value="VFR67610.1"/>
    <property type="molecule type" value="Genomic_DNA"/>
</dbReference>
<dbReference type="EMBL" id="CAADIA010000005">
    <property type="protein sequence ID" value="VFR28970.1"/>
    <property type="molecule type" value="Genomic_DNA"/>
</dbReference>
<dbReference type="EMBL" id="CAADIM010000006">
    <property type="protein sequence ID" value="VFR66025.1"/>
    <property type="molecule type" value="Genomic_DNA"/>
</dbReference>
<evidence type="ECO:0000313" key="5">
    <source>
        <dbReference type="EMBL" id="VFR67610.1"/>
    </source>
</evidence>
<gene>
    <name evidence="1" type="ORF">ANK1_0521</name>
    <name evidence="5" type="ORF">ANK2_0521</name>
    <name evidence="2" type="ORF">BER1_0646</name>
    <name evidence="3" type="ORF">BER2_0646</name>
    <name evidence="4" type="ORF">ISE1_0478</name>
    <name evidence="6" type="ORF">ISE2_0519</name>
</gene>
<evidence type="ECO:0000313" key="1">
    <source>
        <dbReference type="EMBL" id="VFR28970.1"/>
    </source>
</evidence>
<dbReference type="AlphaFoldDB" id="A0A484QK03"/>
<sequence length="80" mass="8520">MFDDIQSASRAMQASAHYDAPDLASQVAAIDQALAASAEKVDDALRATDDAARRQALRTVYRGLQASRRGASRLADLAQS</sequence>
<name>A0A484QK03_9ZZZZ</name>
<dbReference type="EMBL" id="CAADIE010000005">
    <property type="protein sequence ID" value="VFR37491.1"/>
    <property type="molecule type" value="Genomic_DNA"/>
</dbReference>
<evidence type="ECO:0000313" key="4">
    <source>
        <dbReference type="EMBL" id="VFR66025.1"/>
    </source>
</evidence>
<evidence type="ECO:0000313" key="6">
    <source>
        <dbReference type="EMBL" id="VFR93682.1"/>
    </source>
</evidence>
<reference evidence="2" key="1">
    <citation type="submission" date="2019-03" db="EMBL/GenBank/DDBJ databases">
        <authorList>
            <person name="Danneels B."/>
        </authorList>
    </citation>
    <scope>NUCLEOTIDE SEQUENCE</scope>
</reference>
<protein>
    <submittedName>
        <fullName evidence="2">Uncharacterized protein</fullName>
    </submittedName>
</protein>
<accession>A0A484QK03</accession>
<evidence type="ECO:0000313" key="3">
    <source>
        <dbReference type="EMBL" id="VFR49180.1"/>
    </source>
</evidence>
<evidence type="ECO:0000313" key="2">
    <source>
        <dbReference type="EMBL" id="VFR37491.1"/>
    </source>
</evidence>
<dbReference type="EMBL" id="CAADIH010000032">
    <property type="protein sequence ID" value="VFR49180.1"/>
    <property type="molecule type" value="Genomic_DNA"/>
</dbReference>
<dbReference type="EMBL" id="CAADIN010000026">
    <property type="protein sequence ID" value="VFR93682.1"/>
    <property type="molecule type" value="Genomic_DNA"/>
</dbReference>